<dbReference type="InterPro" id="IPR032675">
    <property type="entry name" value="LRR_dom_sf"/>
</dbReference>
<feature type="domain" description="F-box" evidence="1">
    <location>
        <begin position="1"/>
        <end position="43"/>
    </location>
</feature>
<dbReference type="Pfam" id="PF12937">
    <property type="entry name" value="F-box-like"/>
    <property type="match status" value="1"/>
</dbReference>
<keyword evidence="3" id="KW-1185">Reference proteome</keyword>
<dbReference type="GO" id="GO:0019005">
    <property type="term" value="C:SCF ubiquitin ligase complex"/>
    <property type="evidence" value="ECO:0007669"/>
    <property type="project" value="TreeGrafter"/>
</dbReference>
<name>A0A397SEE4_9GLOM</name>
<evidence type="ECO:0000259" key="1">
    <source>
        <dbReference type="Pfam" id="PF12937"/>
    </source>
</evidence>
<dbReference type="PANTHER" id="PTHR13318">
    <property type="entry name" value="PARTNER OF PAIRED, ISOFORM B-RELATED"/>
    <property type="match status" value="1"/>
</dbReference>
<evidence type="ECO:0000313" key="2">
    <source>
        <dbReference type="EMBL" id="RIA84603.1"/>
    </source>
</evidence>
<proteinExistence type="predicted"/>
<protein>
    <recommendedName>
        <fullName evidence="1">F-box domain-containing protein</fullName>
    </recommendedName>
</protein>
<dbReference type="AlphaFoldDB" id="A0A397SEE4"/>
<organism evidence="2 3">
    <name type="scientific">Glomus cerebriforme</name>
    <dbReference type="NCBI Taxonomy" id="658196"/>
    <lineage>
        <taxon>Eukaryota</taxon>
        <taxon>Fungi</taxon>
        <taxon>Fungi incertae sedis</taxon>
        <taxon>Mucoromycota</taxon>
        <taxon>Glomeromycotina</taxon>
        <taxon>Glomeromycetes</taxon>
        <taxon>Glomerales</taxon>
        <taxon>Glomeraceae</taxon>
        <taxon>Glomus</taxon>
    </lineage>
</organism>
<gene>
    <name evidence="2" type="ORF">C1645_832030</name>
</gene>
<reference evidence="2 3" key="1">
    <citation type="submission" date="2018-06" db="EMBL/GenBank/DDBJ databases">
        <title>Comparative genomics reveals the genomic features of Rhizophagus irregularis, R. cerebriforme, R. diaphanum and Gigaspora rosea, and their symbiotic lifestyle signature.</title>
        <authorList>
            <person name="Morin E."/>
            <person name="San Clemente H."/>
            <person name="Chen E.C.H."/>
            <person name="De La Providencia I."/>
            <person name="Hainaut M."/>
            <person name="Kuo A."/>
            <person name="Kohler A."/>
            <person name="Murat C."/>
            <person name="Tang N."/>
            <person name="Roy S."/>
            <person name="Loubradou J."/>
            <person name="Henrissat B."/>
            <person name="Grigoriev I.V."/>
            <person name="Corradi N."/>
            <person name="Roux C."/>
            <person name="Martin F.M."/>
        </authorList>
    </citation>
    <scope>NUCLEOTIDE SEQUENCE [LARGE SCALE GENOMIC DNA]</scope>
    <source>
        <strain evidence="2 3">DAOM 227022</strain>
    </source>
</reference>
<sequence>MSRLPTDCLNEIFEYLEKDKDTLYSCLLVNRLWCKTSVRILWRDGLDYNVWTYNTLVACLPNESKEILYDNGIIISTPTSNPPMFNYPAFCKMLSIIRVNFHIELLLLNQQSISSQYSCNNVYIVSQEIYKLYMSQIISLKELSFYQFSDINFTIYPGAKYCLKNLKELRCSSNISKTFFYHLSQICHNLSLLNIIFKNDISEGLKDLISVQKNLKYLIITQHDCYNLIDIIPIITTKLPNTLIKLYLYRGGHYLQWSKCLNLQELELSFDYNDFKDFEIFQYIKFPKLQILKIQDSCPKYELLINFLEINGKNLKELYVGDIAGDSDNLLNLSIAKFCINLKKLSIGFKNNEMDTLKIVFNNCQYLESIKIWCGGEFLSEKEALEAVLKYSRNNVYELILYHVYYVQSELLPEELETFFINWSNRIPQKSISLIIINNDDSSLDANDENIKIIDKYYKLGIIKKFKVTGFDDEEFNLKSNKLLKIYD</sequence>
<dbReference type="SUPFAM" id="SSF52047">
    <property type="entry name" value="RNI-like"/>
    <property type="match status" value="1"/>
</dbReference>
<dbReference type="Proteomes" id="UP000265703">
    <property type="component" value="Unassembled WGS sequence"/>
</dbReference>
<dbReference type="InterPro" id="IPR036047">
    <property type="entry name" value="F-box-like_dom_sf"/>
</dbReference>
<dbReference type="Gene3D" id="3.80.10.10">
    <property type="entry name" value="Ribonuclease Inhibitor"/>
    <property type="match status" value="1"/>
</dbReference>
<dbReference type="EMBL" id="QKYT01000481">
    <property type="protein sequence ID" value="RIA84603.1"/>
    <property type="molecule type" value="Genomic_DNA"/>
</dbReference>
<dbReference type="SUPFAM" id="SSF81383">
    <property type="entry name" value="F-box domain"/>
    <property type="match status" value="1"/>
</dbReference>
<evidence type="ECO:0000313" key="3">
    <source>
        <dbReference type="Proteomes" id="UP000265703"/>
    </source>
</evidence>
<dbReference type="InterPro" id="IPR001810">
    <property type="entry name" value="F-box_dom"/>
</dbReference>
<comment type="caution">
    <text evidence="2">The sequence shown here is derived from an EMBL/GenBank/DDBJ whole genome shotgun (WGS) entry which is preliminary data.</text>
</comment>
<dbReference type="OrthoDB" id="550575at2759"/>
<accession>A0A397SEE4</accession>
<dbReference type="GO" id="GO:0031146">
    <property type="term" value="P:SCF-dependent proteasomal ubiquitin-dependent protein catabolic process"/>
    <property type="evidence" value="ECO:0007669"/>
    <property type="project" value="TreeGrafter"/>
</dbReference>